<dbReference type="CDD" id="cd14014">
    <property type="entry name" value="STKc_PknB_like"/>
    <property type="match status" value="1"/>
</dbReference>
<sequence length="614" mass="62544">MRQARSAPAAGPATDGVLTADDDLLLGRYRLLKRLGEGGMGVVWLADDTRLHRRVAVKRINGGAEVGGAKRAGREAVAAARLAHPAVVALYEAGQSDDGDWILVCELVRGPTLQVLMRDGDLSDRDVAEIGIALCDALEHAHGRGVVHRDLKPANVICPDATDEAGAVAKLTDFGVARLAGDDTLTRTGDVLGTLAYMAPEQARGRAAGPPADVYALGIVLYEGLAGMNPRRGANAAESARLVDQDVPPLGRVRRDLPEELCDAIDRAVAVDPRRRPKPASLRAALKRAIPALDDEPGLIAGGPMETVTHVLRAGTRFARDVTQVAHGRWQPEPALPVPAAGIDPRDVSPRRAAPALPARIGAAALAGLLAGGALAWAQPAGVPAPLLLALGAAALVLLLPRLGWLVAAAGIVVAAAVREPGTAVLLAAMLAPVPLLVPRAGTSWSVPVLAPLLGLAGLAGAYCAVAGQARRATVRAGLGALGAWWVLVAAAPLGAPLHLGDDGGEAWTGSAQAAADVLSEVVSSGAIALVGVWALAAVLLPVLVRGWNAAADIAAATGWAAGTAAATDGLATALALPSPHGLIARRHRGGRYRGRGPRGGGSPGVTPDYDPQP</sequence>
<dbReference type="EMBL" id="CP088295">
    <property type="protein sequence ID" value="UUY04694.1"/>
    <property type="molecule type" value="Genomic_DNA"/>
</dbReference>
<dbReference type="Proteomes" id="UP001058860">
    <property type="component" value="Chromosome"/>
</dbReference>
<keyword evidence="12" id="KW-1185">Reference proteome</keyword>
<evidence type="ECO:0000256" key="3">
    <source>
        <dbReference type="ARBA" id="ARBA00022679"/>
    </source>
</evidence>
<feature type="region of interest" description="Disordered" evidence="8">
    <location>
        <begin position="587"/>
        <end position="614"/>
    </location>
</feature>
<feature type="transmembrane region" description="Helical" evidence="9">
    <location>
        <begin position="479"/>
        <end position="500"/>
    </location>
</feature>
<accession>A0ABY5PJ41</accession>
<keyword evidence="9" id="KW-0812">Transmembrane</keyword>
<keyword evidence="9" id="KW-1133">Transmembrane helix</keyword>
<dbReference type="Gene3D" id="3.30.200.20">
    <property type="entry name" value="Phosphorylase Kinase, domain 1"/>
    <property type="match status" value="1"/>
</dbReference>
<dbReference type="Pfam" id="PF00069">
    <property type="entry name" value="Pkinase"/>
    <property type="match status" value="1"/>
</dbReference>
<dbReference type="PROSITE" id="PS50011">
    <property type="entry name" value="PROTEIN_KINASE_DOM"/>
    <property type="match status" value="1"/>
</dbReference>
<feature type="transmembrane region" description="Helical" evidence="9">
    <location>
        <begin position="385"/>
        <end position="418"/>
    </location>
</feature>
<feature type="domain" description="Protein kinase" evidence="10">
    <location>
        <begin position="29"/>
        <end position="293"/>
    </location>
</feature>
<reference evidence="12" key="1">
    <citation type="submission" date="2021-11" db="EMBL/GenBank/DDBJ databases">
        <title>Cultivation dependent microbiological survey of springs from the worlds oldest radium mine currently devoted to the extraction of radon-saturated water.</title>
        <authorList>
            <person name="Kapinusova G."/>
            <person name="Smrhova T."/>
            <person name="Strejcek M."/>
            <person name="Suman J."/>
            <person name="Jani K."/>
            <person name="Pajer P."/>
            <person name="Uhlik O."/>
        </authorList>
    </citation>
    <scope>NUCLEOTIDE SEQUENCE [LARGE SCALE GENOMIC DNA]</scope>
    <source>
        <strain evidence="12">J379</strain>
    </source>
</reference>
<keyword evidence="4 7" id="KW-0547">Nucleotide-binding</keyword>
<dbReference type="PANTHER" id="PTHR43289:SF6">
    <property type="entry name" value="SERINE_THREONINE-PROTEIN KINASE NEKL-3"/>
    <property type="match status" value="1"/>
</dbReference>
<dbReference type="SUPFAM" id="SSF56112">
    <property type="entry name" value="Protein kinase-like (PK-like)"/>
    <property type="match status" value="1"/>
</dbReference>
<keyword evidence="9" id="KW-0472">Membrane</keyword>
<dbReference type="PROSITE" id="PS00107">
    <property type="entry name" value="PROTEIN_KINASE_ATP"/>
    <property type="match status" value="1"/>
</dbReference>
<feature type="compositionally biased region" description="Basic residues" evidence="8">
    <location>
        <begin position="587"/>
        <end position="597"/>
    </location>
</feature>
<dbReference type="InterPro" id="IPR000719">
    <property type="entry name" value="Prot_kinase_dom"/>
</dbReference>
<keyword evidence="6 7" id="KW-0067">ATP-binding</keyword>
<feature type="transmembrane region" description="Helical" evidence="9">
    <location>
        <begin position="361"/>
        <end position="379"/>
    </location>
</feature>
<gene>
    <name evidence="11" type="ORF">LRS13_03960</name>
</gene>
<dbReference type="InterPro" id="IPR011009">
    <property type="entry name" value="Kinase-like_dom_sf"/>
</dbReference>
<dbReference type="EC" id="2.7.11.1" evidence="1"/>
<protein>
    <recommendedName>
        <fullName evidence="1">non-specific serine/threonine protein kinase</fullName>
        <ecNumber evidence="1">2.7.11.1</ecNumber>
    </recommendedName>
</protein>
<feature type="transmembrane region" description="Helical" evidence="9">
    <location>
        <begin position="527"/>
        <end position="545"/>
    </location>
</feature>
<dbReference type="InterPro" id="IPR008271">
    <property type="entry name" value="Ser/Thr_kinase_AS"/>
</dbReference>
<evidence type="ECO:0000256" key="1">
    <source>
        <dbReference type="ARBA" id="ARBA00012513"/>
    </source>
</evidence>
<evidence type="ECO:0000256" key="5">
    <source>
        <dbReference type="ARBA" id="ARBA00022777"/>
    </source>
</evidence>
<dbReference type="RefSeq" id="WP_353865172.1">
    <property type="nucleotide sequence ID" value="NZ_CP088295.1"/>
</dbReference>
<evidence type="ECO:0000313" key="12">
    <source>
        <dbReference type="Proteomes" id="UP001058860"/>
    </source>
</evidence>
<proteinExistence type="predicted"/>
<evidence type="ECO:0000256" key="8">
    <source>
        <dbReference type="SAM" id="MobiDB-lite"/>
    </source>
</evidence>
<evidence type="ECO:0000256" key="2">
    <source>
        <dbReference type="ARBA" id="ARBA00022527"/>
    </source>
</evidence>
<dbReference type="InterPro" id="IPR017441">
    <property type="entry name" value="Protein_kinase_ATP_BS"/>
</dbReference>
<keyword evidence="2 11" id="KW-0723">Serine/threonine-protein kinase</keyword>
<evidence type="ECO:0000256" key="9">
    <source>
        <dbReference type="SAM" id="Phobius"/>
    </source>
</evidence>
<evidence type="ECO:0000313" key="11">
    <source>
        <dbReference type="EMBL" id="UUY04694.1"/>
    </source>
</evidence>
<evidence type="ECO:0000259" key="10">
    <source>
        <dbReference type="PROSITE" id="PS50011"/>
    </source>
</evidence>
<keyword evidence="5 11" id="KW-0418">Kinase</keyword>
<feature type="binding site" evidence="7">
    <location>
        <position position="58"/>
    </location>
    <ligand>
        <name>ATP</name>
        <dbReference type="ChEBI" id="CHEBI:30616"/>
    </ligand>
</feature>
<keyword evidence="3" id="KW-0808">Transferase</keyword>
<feature type="transmembrane region" description="Helical" evidence="9">
    <location>
        <begin position="425"/>
        <end position="443"/>
    </location>
</feature>
<name>A0ABY5PJ41_9ACTN</name>
<evidence type="ECO:0000256" key="7">
    <source>
        <dbReference type="PROSITE-ProRule" id="PRU10141"/>
    </source>
</evidence>
<dbReference type="Gene3D" id="1.10.510.10">
    <property type="entry name" value="Transferase(Phosphotransferase) domain 1"/>
    <property type="match status" value="1"/>
</dbReference>
<organism evidence="11 12">
    <name type="scientific">Svornostia abyssi</name>
    <dbReference type="NCBI Taxonomy" id="2898438"/>
    <lineage>
        <taxon>Bacteria</taxon>
        <taxon>Bacillati</taxon>
        <taxon>Actinomycetota</taxon>
        <taxon>Thermoleophilia</taxon>
        <taxon>Solirubrobacterales</taxon>
        <taxon>Baekduiaceae</taxon>
        <taxon>Svornostia</taxon>
    </lineage>
</organism>
<dbReference type="PANTHER" id="PTHR43289">
    <property type="entry name" value="MITOGEN-ACTIVATED PROTEIN KINASE KINASE KINASE 20-RELATED"/>
    <property type="match status" value="1"/>
</dbReference>
<dbReference type="PROSITE" id="PS00108">
    <property type="entry name" value="PROTEIN_KINASE_ST"/>
    <property type="match status" value="1"/>
</dbReference>
<evidence type="ECO:0000256" key="6">
    <source>
        <dbReference type="ARBA" id="ARBA00022840"/>
    </source>
</evidence>
<evidence type="ECO:0000256" key="4">
    <source>
        <dbReference type="ARBA" id="ARBA00022741"/>
    </source>
</evidence>
<dbReference type="GO" id="GO:0004674">
    <property type="term" value="F:protein serine/threonine kinase activity"/>
    <property type="evidence" value="ECO:0007669"/>
    <property type="project" value="UniProtKB-KW"/>
</dbReference>
<dbReference type="SMART" id="SM00220">
    <property type="entry name" value="S_TKc"/>
    <property type="match status" value="1"/>
</dbReference>
<feature type="transmembrane region" description="Helical" evidence="9">
    <location>
        <begin position="449"/>
        <end position="467"/>
    </location>
</feature>